<reference evidence="3 4" key="1">
    <citation type="submission" date="2020-08" db="EMBL/GenBank/DDBJ databases">
        <title>Genomic Encyclopedia of Type Strains, Phase IV (KMG-IV): sequencing the most valuable type-strain genomes for metagenomic binning, comparative biology and taxonomic classification.</title>
        <authorList>
            <person name="Goeker M."/>
        </authorList>
    </citation>
    <scope>NUCLEOTIDE SEQUENCE [LARGE SCALE GENOMIC DNA]</scope>
    <source>
        <strain evidence="3 4">DSM 100044</strain>
    </source>
</reference>
<gene>
    <name evidence="3" type="ORF">FHS94_003691</name>
</gene>
<feature type="transmembrane region" description="Helical" evidence="2">
    <location>
        <begin position="110"/>
        <end position="130"/>
    </location>
</feature>
<feature type="compositionally biased region" description="Basic and acidic residues" evidence="1">
    <location>
        <begin position="69"/>
        <end position="82"/>
    </location>
</feature>
<feature type="transmembrane region" description="Helical" evidence="2">
    <location>
        <begin position="12"/>
        <end position="33"/>
    </location>
</feature>
<keyword evidence="2" id="KW-0472">Membrane</keyword>
<proteinExistence type="predicted"/>
<evidence type="ECO:0000256" key="2">
    <source>
        <dbReference type="SAM" id="Phobius"/>
    </source>
</evidence>
<keyword evidence="2" id="KW-1133">Transmembrane helix</keyword>
<dbReference type="Proteomes" id="UP000546200">
    <property type="component" value="Unassembled WGS sequence"/>
</dbReference>
<comment type="caution">
    <text evidence="3">The sequence shown here is derived from an EMBL/GenBank/DDBJ whole genome shotgun (WGS) entry which is preliminary data.</text>
</comment>
<dbReference type="RefSeq" id="WP_184060421.1">
    <property type="nucleotide sequence ID" value="NZ_JACIJK010000015.1"/>
</dbReference>
<dbReference type="EMBL" id="JACIJK010000015">
    <property type="protein sequence ID" value="MBB5716819.1"/>
    <property type="molecule type" value="Genomic_DNA"/>
</dbReference>
<protein>
    <submittedName>
        <fullName evidence="3">Uncharacterized protein</fullName>
    </submittedName>
</protein>
<dbReference type="AlphaFoldDB" id="A0A7W9BH19"/>
<sequence length="296" mass="32579">MKQQAEPPAPHWIMALIGIVVALILAFGLGFSIGTDQHLGSSLRIPTYRFAADDPGLAEPSKNGLHSSALERRRPCSNPRGHEEADLCAQWRSAVAGERAAWASEWSMRLTAVGALLSALGLFALVATLSQGRKALARARKANRIADKSSRIGLRAYLVFGIEVIDVDLKGPSPSVTVKFYLKNTGQTPAKGLMVSRRLKVGKPFEDDAFFMTKTWRPTQSRALLGAGQEAPRTKRYGITIGDARDIQMGKKHIYFFGEAEYEDIFGQAQRLQFRRWMSKSDLTHFNSSPSGETST</sequence>
<keyword evidence="4" id="KW-1185">Reference proteome</keyword>
<keyword evidence="2" id="KW-0812">Transmembrane</keyword>
<accession>A0A7W9BH19</accession>
<evidence type="ECO:0000313" key="4">
    <source>
        <dbReference type="Proteomes" id="UP000546200"/>
    </source>
</evidence>
<evidence type="ECO:0000256" key="1">
    <source>
        <dbReference type="SAM" id="MobiDB-lite"/>
    </source>
</evidence>
<name>A0A7W9BH19_9SPHN</name>
<organism evidence="3 4">
    <name type="scientific">Sphingomonas aerophila</name>
    <dbReference type="NCBI Taxonomy" id="1344948"/>
    <lineage>
        <taxon>Bacteria</taxon>
        <taxon>Pseudomonadati</taxon>
        <taxon>Pseudomonadota</taxon>
        <taxon>Alphaproteobacteria</taxon>
        <taxon>Sphingomonadales</taxon>
        <taxon>Sphingomonadaceae</taxon>
        <taxon>Sphingomonas</taxon>
    </lineage>
</organism>
<feature type="region of interest" description="Disordered" evidence="1">
    <location>
        <begin position="59"/>
        <end position="82"/>
    </location>
</feature>
<evidence type="ECO:0000313" key="3">
    <source>
        <dbReference type="EMBL" id="MBB5716819.1"/>
    </source>
</evidence>